<name>A0ABT9VDE8_9BACI</name>
<accession>A0ABT9VDE8</accession>
<reference evidence="1 2" key="1">
    <citation type="submission" date="2023-07" db="EMBL/GenBank/DDBJ databases">
        <title>Genomic Encyclopedia of Type Strains, Phase IV (KMG-IV): sequencing the most valuable type-strain genomes for metagenomic binning, comparative biology and taxonomic classification.</title>
        <authorList>
            <person name="Goeker M."/>
        </authorList>
    </citation>
    <scope>NUCLEOTIDE SEQUENCE [LARGE SCALE GENOMIC DNA]</scope>
    <source>
        <strain evidence="1 2">DSM 16460</strain>
    </source>
</reference>
<evidence type="ECO:0000313" key="1">
    <source>
        <dbReference type="EMBL" id="MDQ0158978.1"/>
    </source>
</evidence>
<protein>
    <submittedName>
        <fullName evidence="1">Protein subunit release factor A</fullName>
    </submittedName>
</protein>
<dbReference type="Proteomes" id="UP001224359">
    <property type="component" value="Unassembled WGS sequence"/>
</dbReference>
<proteinExistence type="predicted"/>
<gene>
    <name evidence="1" type="ORF">J2S77_000942</name>
</gene>
<dbReference type="EMBL" id="JAUSTQ010000003">
    <property type="protein sequence ID" value="MDQ0158978.1"/>
    <property type="molecule type" value="Genomic_DNA"/>
</dbReference>
<comment type="caution">
    <text evidence="1">The sequence shown here is derived from an EMBL/GenBank/DDBJ whole genome shotgun (WGS) entry which is preliminary data.</text>
</comment>
<organism evidence="1 2">
    <name type="scientific">Alkalibacillus salilacus</name>
    <dbReference type="NCBI Taxonomy" id="284582"/>
    <lineage>
        <taxon>Bacteria</taxon>
        <taxon>Bacillati</taxon>
        <taxon>Bacillota</taxon>
        <taxon>Bacilli</taxon>
        <taxon>Bacillales</taxon>
        <taxon>Bacillaceae</taxon>
        <taxon>Alkalibacillus</taxon>
    </lineage>
</organism>
<keyword evidence="2" id="KW-1185">Reference proteome</keyword>
<evidence type="ECO:0000313" key="2">
    <source>
        <dbReference type="Proteomes" id="UP001224359"/>
    </source>
</evidence>
<dbReference type="RefSeq" id="WP_306975114.1">
    <property type="nucleotide sequence ID" value="NZ_JAUSTQ010000003.1"/>
</dbReference>
<sequence length="187" mass="21786">MMYDIHIKRIQEMQANMDRMLAPYKNIQKTIARQEEIKNRMIKSTQPPVLNQIKQIQNKIDSINAIKNRGLELSKYIESYNQTKTLLNNLSDSEDKTSTVELRELKNEFRTMPDIESSIESLNDTQREEVRKIFYEVVSEASKGEEASDDRLGKLSKSVTLFVTVPEIPEAIEKYSSILIVLYKFFT</sequence>